<dbReference type="PANTHER" id="PTHR30413">
    <property type="entry name" value="INNER MEMBRANE TRANSPORT PERMEASE"/>
    <property type="match status" value="1"/>
</dbReference>
<evidence type="ECO:0000256" key="4">
    <source>
        <dbReference type="ARBA" id="ARBA00022475"/>
    </source>
</evidence>
<evidence type="ECO:0000256" key="3">
    <source>
        <dbReference type="ARBA" id="ARBA00022448"/>
    </source>
</evidence>
<dbReference type="InterPro" id="IPR000412">
    <property type="entry name" value="ABC_2_transport"/>
</dbReference>
<accession>A0A7X3S9Q8</accession>
<keyword evidence="7 9" id="KW-1133">Transmembrane helix</keyword>
<evidence type="ECO:0000256" key="6">
    <source>
        <dbReference type="ARBA" id="ARBA00022692"/>
    </source>
</evidence>
<feature type="transmembrane region" description="Helical" evidence="9">
    <location>
        <begin position="31"/>
        <end position="52"/>
    </location>
</feature>
<dbReference type="EMBL" id="WUMV01000009">
    <property type="protein sequence ID" value="MXN67186.1"/>
    <property type="molecule type" value="Genomic_DNA"/>
</dbReference>
<keyword evidence="6 9" id="KW-0812">Transmembrane</keyword>
<feature type="transmembrane region" description="Helical" evidence="9">
    <location>
        <begin position="173"/>
        <end position="190"/>
    </location>
</feature>
<keyword evidence="3 9" id="KW-0813">Transport</keyword>
<feature type="domain" description="ABC transmembrane type-2" evidence="10">
    <location>
        <begin position="29"/>
        <end position="250"/>
    </location>
</feature>
<evidence type="ECO:0000259" key="10">
    <source>
        <dbReference type="PROSITE" id="PS51012"/>
    </source>
</evidence>
<reference evidence="11 12" key="1">
    <citation type="submission" date="2019-12" db="EMBL/GenBank/DDBJ databases">
        <authorList>
            <person name="Li M."/>
        </authorList>
    </citation>
    <scope>NUCLEOTIDE SEQUENCE [LARGE SCALE GENOMIC DNA]</scope>
    <source>
        <strain evidence="11 12">GBMRC 2046</strain>
    </source>
</reference>
<feature type="transmembrane region" description="Helical" evidence="9">
    <location>
        <begin position="231"/>
        <end position="252"/>
    </location>
</feature>
<dbReference type="AlphaFoldDB" id="A0A7X3S9Q8"/>
<evidence type="ECO:0000256" key="1">
    <source>
        <dbReference type="ARBA" id="ARBA00004429"/>
    </source>
</evidence>
<comment type="caution">
    <text evidence="11">The sequence shown here is derived from an EMBL/GenBank/DDBJ whole genome shotgun (WGS) entry which is preliminary data.</text>
</comment>
<dbReference type="GO" id="GO:0015920">
    <property type="term" value="P:lipopolysaccharide transport"/>
    <property type="evidence" value="ECO:0007669"/>
    <property type="project" value="TreeGrafter"/>
</dbReference>
<dbReference type="InterPro" id="IPR013525">
    <property type="entry name" value="ABC2_TM"/>
</dbReference>
<comment type="subcellular location">
    <subcellularLocation>
        <location evidence="1 9">Cell inner membrane</location>
        <topology evidence="1 9">Multi-pass membrane protein</topology>
    </subcellularLocation>
</comment>
<dbReference type="GO" id="GO:0140359">
    <property type="term" value="F:ABC-type transporter activity"/>
    <property type="evidence" value="ECO:0007669"/>
    <property type="project" value="InterPro"/>
</dbReference>
<dbReference type="PRINTS" id="PR00164">
    <property type="entry name" value="ABC2TRNSPORT"/>
</dbReference>
<dbReference type="PROSITE" id="PS51012">
    <property type="entry name" value="ABC_TM2"/>
    <property type="match status" value="1"/>
</dbReference>
<dbReference type="InterPro" id="IPR047817">
    <property type="entry name" value="ABC2_TM_bact-type"/>
</dbReference>
<dbReference type="PANTHER" id="PTHR30413:SF8">
    <property type="entry name" value="TRANSPORT PERMEASE PROTEIN"/>
    <property type="match status" value="1"/>
</dbReference>
<evidence type="ECO:0000313" key="12">
    <source>
        <dbReference type="Proteomes" id="UP000433101"/>
    </source>
</evidence>
<comment type="similarity">
    <text evidence="2 9">Belongs to the ABC-2 integral membrane protein family.</text>
</comment>
<dbReference type="GO" id="GO:0043190">
    <property type="term" value="C:ATP-binding cassette (ABC) transporter complex"/>
    <property type="evidence" value="ECO:0007669"/>
    <property type="project" value="InterPro"/>
</dbReference>
<keyword evidence="4 9" id="KW-1003">Cell membrane</keyword>
<feature type="transmembrane region" description="Helical" evidence="9">
    <location>
        <begin position="143"/>
        <end position="167"/>
    </location>
</feature>
<evidence type="ECO:0000313" key="11">
    <source>
        <dbReference type="EMBL" id="MXN67186.1"/>
    </source>
</evidence>
<evidence type="ECO:0000256" key="5">
    <source>
        <dbReference type="ARBA" id="ARBA00022519"/>
    </source>
</evidence>
<sequence length="257" mass="28697">MIAALRQRFRIIAALVIREITTRYGTRIGGYAWAIIEPVAFIATLSLIFSAIARTPPLGRSFMLFYATGYLAFWIYRTMADQVSKSVQVNKALLTYPVVSPLDTILARTTLQIVTQFVVCVAIFSGIFLLIEHFSSISPAPVLAAFFLAISLGMGIGITNCVLFHFSGLYEKIFQIVSRPLFFISGIFFLPDSIPHPYREYLLWNPIAHIVSLFRQGFYPTYRAHYIDISYVLALSASFVVAGLSLLAVFGAKVREA</sequence>
<keyword evidence="12" id="KW-1185">Reference proteome</keyword>
<dbReference type="Proteomes" id="UP000433101">
    <property type="component" value="Unassembled WGS sequence"/>
</dbReference>
<proteinExistence type="inferred from homology"/>
<evidence type="ECO:0000256" key="8">
    <source>
        <dbReference type="ARBA" id="ARBA00023136"/>
    </source>
</evidence>
<evidence type="ECO:0000256" key="7">
    <source>
        <dbReference type="ARBA" id="ARBA00022989"/>
    </source>
</evidence>
<gene>
    <name evidence="11" type="ORF">GR183_19935</name>
</gene>
<evidence type="ECO:0000256" key="9">
    <source>
        <dbReference type="RuleBase" id="RU361157"/>
    </source>
</evidence>
<protein>
    <recommendedName>
        <fullName evidence="9">Transport permease protein</fullName>
    </recommendedName>
</protein>
<keyword evidence="5" id="KW-0997">Cell inner membrane</keyword>
<evidence type="ECO:0000256" key="2">
    <source>
        <dbReference type="ARBA" id="ARBA00007783"/>
    </source>
</evidence>
<keyword evidence="8 9" id="KW-0472">Membrane</keyword>
<organism evidence="11 12">
    <name type="scientific">Stappia sediminis</name>
    <dbReference type="NCBI Taxonomy" id="2692190"/>
    <lineage>
        <taxon>Bacteria</taxon>
        <taxon>Pseudomonadati</taxon>
        <taxon>Pseudomonadota</taxon>
        <taxon>Alphaproteobacteria</taxon>
        <taxon>Hyphomicrobiales</taxon>
        <taxon>Stappiaceae</taxon>
        <taxon>Stappia</taxon>
    </lineage>
</organism>
<name>A0A7X3S9Q8_9HYPH</name>
<feature type="transmembrane region" description="Helical" evidence="9">
    <location>
        <begin position="58"/>
        <end position="76"/>
    </location>
</feature>
<feature type="transmembrane region" description="Helical" evidence="9">
    <location>
        <begin position="113"/>
        <end position="131"/>
    </location>
</feature>
<dbReference type="RefSeq" id="WP_160777417.1">
    <property type="nucleotide sequence ID" value="NZ_WUMV01000009.1"/>
</dbReference>
<dbReference type="Pfam" id="PF01061">
    <property type="entry name" value="ABC2_membrane"/>
    <property type="match status" value="1"/>
</dbReference>